<dbReference type="EMBL" id="JROU02000467">
    <property type="protein sequence ID" value="OEH79165.1"/>
    <property type="molecule type" value="Genomic_DNA"/>
</dbReference>
<protein>
    <submittedName>
        <fullName evidence="4">Uncharacterized protein</fullName>
    </submittedName>
</protein>
<keyword evidence="3" id="KW-0732">Signal</keyword>
<evidence type="ECO:0000256" key="3">
    <source>
        <dbReference type="SAM" id="SignalP"/>
    </source>
</evidence>
<evidence type="ECO:0000313" key="5">
    <source>
        <dbReference type="Proteomes" id="UP000095192"/>
    </source>
</evidence>
<dbReference type="InParanoid" id="A0A1D3D6T5"/>
<organism evidence="4 5">
    <name type="scientific">Cyclospora cayetanensis</name>
    <dbReference type="NCBI Taxonomy" id="88456"/>
    <lineage>
        <taxon>Eukaryota</taxon>
        <taxon>Sar</taxon>
        <taxon>Alveolata</taxon>
        <taxon>Apicomplexa</taxon>
        <taxon>Conoidasida</taxon>
        <taxon>Coccidia</taxon>
        <taxon>Eucoccidiorida</taxon>
        <taxon>Eimeriorina</taxon>
        <taxon>Eimeriidae</taxon>
        <taxon>Cyclospora</taxon>
    </lineage>
</organism>
<feature type="region of interest" description="Disordered" evidence="1">
    <location>
        <begin position="23"/>
        <end position="100"/>
    </location>
</feature>
<dbReference type="Proteomes" id="UP000095192">
    <property type="component" value="Unassembled WGS sequence"/>
</dbReference>
<evidence type="ECO:0000313" key="4">
    <source>
        <dbReference type="EMBL" id="OEH79165.1"/>
    </source>
</evidence>
<dbReference type="VEuPathDB" id="ToxoDB:cyc_05043"/>
<reference evidence="4 5" key="1">
    <citation type="journal article" date="2016" name="BMC Genomics">
        <title>Comparative genomics reveals Cyclospora cayetanensis possesses coccidia-like metabolism and invasion components but unique surface antigens.</title>
        <authorList>
            <person name="Liu S."/>
            <person name="Wang L."/>
            <person name="Zheng H."/>
            <person name="Xu Z."/>
            <person name="Roellig D.M."/>
            <person name="Li N."/>
            <person name="Frace M.A."/>
            <person name="Tang K."/>
            <person name="Arrowood M.J."/>
            <person name="Moss D.M."/>
            <person name="Zhang L."/>
            <person name="Feng Y."/>
            <person name="Xiao L."/>
        </authorList>
    </citation>
    <scope>NUCLEOTIDE SEQUENCE [LARGE SCALE GENOMIC DNA]</scope>
    <source>
        <strain evidence="4 5">CHN_HEN01</strain>
    </source>
</reference>
<proteinExistence type="predicted"/>
<evidence type="ECO:0000256" key="1">
    <source>
        <dbReference type="SAM" id="MobiDB-lite"/>
    </source>
</evidence>
<feature type="chain" id="PRO_5008914196" evidence="3">
    <location>
        <begin position="27"/>
        <end position="198"/>
    </location>
</feature>
<dbReference type="AlphaFoldDB" id="A0A1D3D6T5"/>
<keyword evidence="5" id="KW-1185">Reference proteome</keyword>
<accession>A0A1D3D6T5</accession>
<sequence length="198" mass="21545">MLRVKPHWGCLLVLLLAVVSPPGTTAQTSDMAIPVGEGSVEPSDTGNLTDDVNPHTHPQEGEDGQPLTGAVDDDGLLASQGDDAHALPPPQDFSDKEEDLRQKMEVEYLPPGAVQSISKDEQQEGKQPIGPARQRLREWAKTHQNLALFLLVVFTILLIKGVIPAEKLPEGFDLTKLWSKVLANLEETVPRLASRRVG</sequence>
<keyword evidence="2" id="KW-0812">Transmembrane</keyword>
<name>A0A1D3D6T5_9EIME</name>
<gene>
    <name evidence="4" type="ORF">cyc_05043</name>
</gene>
<keyword evidence="2" id="KW-1133">Transmembrane helix</keyword>
<feature type="signal peptide" evidence="3">
    <location>
        <begin position="1"/>
        <end position="26"/>
    </location>
</feature>
<keyword evidence="2" id="KW-0472">Membrane</keyword>
<comment type="caution">
    <text evidence="4">The sequence shown here is derived from an EMBL/GenBank/DDBJ whole genome shotgun (WGS) entry which is preliminary data.</text>
</comment>
<feature type="transmembrane region" description="Helical" evidence="2">
    <location>
        <begin position="146"/>
        <end position="163"/>
    </location>
</feature>
<evidence type="ECO:0000256" key="2">
    <source>
        <dbReference type="SAM" id="Phobius"/>
    </source>
</evidence>